<dbReference type="InterPro" id="IPR004638">
    <property type="entry name" value="EmrB-like"/>
</dbReference>
<dbReference type="AlphaFoldDB" id="A0A4P6YUE8"/>
<protein>
    <submittedName>
        <fullName evidence="9">DHA2 family efflux MFS transporter permease subunit</fullName>
    </submittedName>
</protein>
<feature type="transmembrane region" description="Helical" evidence="7">
    <location>
        <begin position="455"/>
        <end position="474"/>
    </location>
</feature>
<dbReference type="EMBL" id="CP037940">
    <property type="protein sequence ID" value="QBO36398.1"/>
    <property type="molecule type" value="Genomic_DNA"/>
</dbReference>
<dbReference type="Gene3D" id="1.20.1250.20">
    <property type="entry name" value="MFS general substrate transporter like domains"/>
    <property type="match status" value="1"/>
</dbReference>
<dbReference type="PROSITE" id="PS50850">
    <property type="entry name" value="MFS"/>
    <property type="match status" value="1"/>
</dbReference>
<evidence type="ECO:0000256" key="7">
    <source>
        <dbReference type="SAM" id="Phobius"/>
    </source>
</evidence>
<evidence type="ECO:0000256" key="2">
    <source>
        <dbReference type="ARBA" id="ARBA00022448"/>
    </source>
</evidence>
<evidence type="ECO:0000256" key="3">
    <source>
        <dbReference type="ARBA" id="ARBA00022475"/>
    </source>
</evidence>
<dbReference type="InterPro" id="IPR011701">
    <property type="entry name" value="MFS"/>
</dbReference>
<feature type="transmembrane region" description="Helical" evidence="7">
    <location>
        <begin position="111"/>
        <end position="132"/>
    </location>
</feature>
<reference evidence="10" key="1">
    <citation type="submission" date="2019-03" db="EMBL/GenBank/DDBJ databases">
        <title>Weissella sp. 26KH-42 Genome sequencing.</title>
        <authorList>
            <person name="Heo J."/>
            <person name="Kim S.-J."/>
            <person name="Kim J.-S."/>
            <person name="Hong S.-B."/>
            <person name="Kwon S.-W."/>
        </authorList>
    </citation>
    <scope>NUCLEOTIDE SEQUENCE [LARGE SCALE GENOMIC DNA]</scope>
    <source>
        <strain evidence="10">26KH-42</strain>
    </source>
</reference>
<dbReference type="RefSeq" id="WP_133363475.1">
    <property type="nucleotide sequence ID" value="NZ_CP037940.1"/>
</dbReference>
<dbReference type="NCBIfam" id="TIGR00711">
    <property type="entry name" value="efflux_EmrB"/>
    <property type="match status" value="1"/>
</dbReference>
<dbReference type="SUPFAM" id="SSF103473">
    <property type="entry name" value="MFS general substrate transporter"/>
    <property type="match status" value="1"/>
</dbReference>
<dbReference type="GO" id="GO:0022857">
    <property type="term" value="F:transmembrane transporter activity"/>
    <property type="evidence" value="ECO:0007669"/>
    <property type="project" value="InterPro"/>
</dbReference>
<keyword evidence="4 7" id="KW-0812">Transmembrane</keyword>
<dbReference type="KEGG" id="wei:EQG49_07935"/>
<feature type="transmembrane region" description="Helical" evidence="7">
    <location>
        <begin position="303"/>
        <end position="324"/>
    </location>
</feature>
<feature type="transmembrane region" description="Helical" evidence="7">
    <location>
        <begin position="270"/>
        <end position="291"/>
    </location>
</feature>
<evidence type="ECO:0000256" key="4">
    <source>
        <dbReference type="ARBA" id="ARBA00022692"/>
    </source>
</evidence>
<feature type="transmembrane region" description="Helical" evidence="7">
    <location>
        <begin position="336"/>
        <end position="361"/>
    </location>
</feature>
<feature type="transmembrane region" description="Helical" evidence="7">
    <location>
        <begin position="168"/>
        <end position="189"/>
    </location>
</feature>
<evidence type="ECO:0000313" key="10">
    <source>
        <dbReference type="Proteomes" id="UP000292886"/>
    </source>
</evidence>
<feature type="transmembrane region" description="Helical" evidence="7">
    <location>
        <begin position="407"/>
        <end position="424"/>
    </location>
</feature>
<feature type="transmembrane region" description="Helical" evidence="7">
    <location>
        <begin position="231"/>
        <end position="250"/>
    </location>
</feature>
<feature type="transmembrane region" description="Helical" evidence="7">
    <location>
        <begin position="51"/>
        <end position="69"/>
    </location>
</feature>
<dbReference type="OrthoDB" id="9816041at2"/>
<dbReference type="PANTHER" id="PTHR42718">
    <property type="entry name" value="MAJOR FACILITATOR SUPERFAMILY MULTIDRUG TRANSPORTER MFSC"/>
    <property type="match status" value="1"/>
</dbReference>
<keyword evidence="10" id="KW-1185">Reference proteome</keyword>
<feature type="transmembrane region" description="Helical" evidence="7">
    <location>
        <begin position="367"/>
        <end position="395"/>
    </location>
</feature>
<evidence type="ECO:0000256" key="1">
    <source>
        <dbReference type="ARBA" id="ARBA00004651"/>
    </source>
</evidence>
<evidence type="ECO:0000256" key="6">
    <source>
        <dbReference type="ARBA" id="ARBA00023136"/>
    </source>
</evidence>
<feature type="transmembrane region" description="Helical" evidence="7">
    <location>
        <begin position="201"/>
        <end position="219"/>
    </location>
</feature>
<gene>
    <name evidence="9" type="ORF">EQG49_07935</name>
</gene>
<dbReference type="CDD" id="cd17503">
    <property type="entry name" value="MFS_LmrB_MDR_like"/>
    <property type="match status" value="1"/>
</dbReference>
<dbReference type="PRINTS" id="PR01036">
    <property type="entry name" value="TCRTETB"/>
</dbReference>
<keyword evidence="3" id="KW-1003">Cell membrane</keyword>
<sequence>MQAVDANGKPFNRGLLIAVLLIGTFVTVLNQTVLATALPTLMKSLHESLGTVQWLTTGFMLVNGIMIPVSAWMSNRFNTKWLYLGAMFVFLIGTVTAFTSSTFAQLLTGRLIQALAVGVAMPLLQVIMLSIFPANNRGAAMGMAGLVIGLAPAMGPTLSGWILDNYKWQTLFGIMIPIIALVLIAGLFFMKPVIHTKKEPLDFLSVGLSTIGFGGMLYGFSEVSGEGWGDIAHVIAPLVIGVIFIALFVWRQLKLEKPLLELRVFKNKQFTITTILASLVMMAMIGAEMVIPQYLQTVRGMTPFHAGLTLLAGALMMGVMSPITGQIYDKIGAKKLAITGLILLTVGTVPFTFLTVGTPVINVTVLYAVRMFGIAMVMMPVTTAGMAALSGEMIAHGTAVNNTARQVASSMGTAVMISVLSNVVKTNMPAHKLLKAEPLQYGRDALNAALSGYHAAFWLAIGFAIVGLIVAFTLEGHRHKSQVLVRGGKNK</sequence>
<name>A0A4P6YUE8_9LACO</name>
<feature type="transmembrane region" description="Helical" evidence="7">
    <location>
        <begin position="139"/>
        <end position="162"/>
    </location>
</feature>
<dbReference type="Pfam" id="PF07690">
    <property type="entry name" value="MFS_1"/>
    <property type="match status" value="1"/>
</dbReference>
<dbReference type="PANTHER" id="PTHR42718:SF24">
    <property type="entry name" value="MAJOR FACILITATOR SUPERFAMILY (MFS) PROFILE DOMAIN-CONTAINING PROTEIN"/>
    <property type="match status" value="1"/>
</dbReference>
<evidence type="ECO:0000313" key="9">
    <source>
        <dbReference type="EMBL" id="QBO36398.1"/>
    </source>
</evidence>
<dbReference type="InterPro" id="IPR020846">
    <property type="entry name" value="MFS_dom"/>
</dbReference>
<evidence type="ECO:0000259" key="8">
    <source>
        <dbReference type="PROSITE" id="PS50850"/>
    </source>
</evidence>
<feature type="domain" description="Major facilitator superfamily (MFS) profile" evidence="8">
    <location>
        <begin position="16"/>
        <end position="479"/>
    </location>
</feature>
<comment type="subcellular location">
    <subcellularLocation>
        <location evidence="1">Cell membrane</location>
        <topology evidence="1">Multi-pass membrane protein</topology>
    </subcellularLocation>
</comment>
<dbReference type="Gene3D" id="1.20.1720.10">
    <property type="entry name" value="Multidrug resistance protein D"/>
    <property type="match status" value="1"/>
</dbReference>
<feature type="transmembrane region" description="Helical" evidence="7">
    <location>
        <begin position="81"/>
        <end position="99"/>
    </location>
</feature>
<dbReference type="InterPro" id="IPR036259">
    <property type="entry name" value="MFS_trans_sf"/>
</dbReference>
<accession>A0A4P6YUE8</accession>
<proteinExistence type="predicted"/>
<dbReference type="Proteomes" id="UP000292886">
    <property type="component" value="Chromosome"/>
</dbReference>
<keyword evidence="5 7" id="KW-1133">Transmembrane helix</keyword>
<keyword evidence="6 7" id="KW-0472">Membrane</keyword>
<dbReference type="GO" id="GO:0005886">
    <property type="term" value="C:plasma membrane"/>
    <property type="evidence" value="ECO:0007669"/>
    <property type="project" value="UniProtKB-SubCell"/>
</dbReference>
<evidence type="ECO:0000256" key="5">
    <source>
        <dbReference type="ARBA" id="ARBA00022989"/>
    </source>
</evidence>
<keyword evidence="2" id="KW-0813">Transport</keyword>
<organism evidence="9 10">
    <name type="scientific">Periweissella cryptocerci</name>
    <dbReference type="NCBI Taxonomy" id="2506420"/>
    <lineage>
        <taxon>Bacteria</taxon>
        <taxon>Bacillati</taxon>
        <taxon>Bacillota</taxon>
        <taxon>Bacilli</taxon>
        <taxon>Lactobacillales</taxon>
        <taxon>Lactobacillaceae</taxon>
        <taxon>Periweissella</taxon>
    </lineage>
</organism>